<dbReference type="AlphaFoldDB" id="A0ABD2W1G3"/>
<keyword evidence="2" id="KW-1185">Reference proteome</keyword>
<accession>A0ABD2W1G3</accession>
<evidence type="ECO:0000313" key="2">
    <source>
        <dbReference type="Proteomes" id="UP001627154"/>
    </source>
</evidence>
<comment type="caution">
    <text evidence="1">The sequence shown here is derived from an EMBL/GenBank/DDBJ whole genome shotgun (WGS) entry which is preliminary data.</text>
</comment>
<dbReference type="EMBL" id="JBJJXI010000145">
    <property type="protein sequence ID" value="KAL3386689.1"/>
    <property type="molecule type" value="Genomic_DNA"/>
</dbReference>
<dbReference type="Proteomes" id="UP001627154">
    <property type="component" value="Unassembled WGS sequence"/>
</dbReference>
<name>A0ABD2W1G3_9HYME</name>
<reference evidence="1 2" key="1">
    <citation type="journal article" date="2024" name="bioRxiv">
        <title>A reference genome for Trichogramma kaykai: A tiny desert-dwelling parasitoid wasp with competing sex-ratio distorters.</title>
        <authorList>
            <person name="Culotta J."/>
            <person name="Lindsey A.R."/>
        </authorList>
    </citation>
    <scope>NUCLEOTIDE SEQUENCE [LARGE SCALE GENOMIC DNA]</scope>
    <source>
        <strain evidence="1 2">KSX58</strain>
    </source>
</reference>
<protein>
    <submittedName>
        <fullName evidence="1">Uncharacterized protein</fullName>
    </submittedName>
</protein>
<sequence>MSNQIEPTTMVNIFVQIFEHVILSAQESGKNHSSLSWKVFLLKLQKQLLNARYFQKTKEKNKTKRLELSI</sequence>
<gene>
    <name evidence="1" type="ORF">TKK_017885</name>
</gene>
<organism evidence="1 2">
    <name type="scientific">Trichogramma kaykai</name>
    <dbReference type="NCBI Taxonomy" id="54128"/>
    <lineage>
        <taxon>Eukaryota</taxon>
        <taxon>Metazoa</taxon>
        <taxon>Ecdysozoa</taxon>
        <taxon>Arthropoda</taxon>
        <taxon>Hexapoda</taxon>
        <taxon>Insecta</taxon>
        <taxon>Pterygota</taxon>
        <taxon>Neoptera</taxon>
        <taxon>Endopterygota</taxon>
        <taxon>Hymenoptera</taxon>
        <taxon>Apocrita</taxon>
        <taxon>Proctotrupomorpha</taxon>
        <taxon>Chalcidoidea</taxon>
        <taxon>Trichogrammatidae</taxon>
        <taxon>Trichogramma</taxon>
    </lineage>
</organism>
<evidence type="ECO:0000313" key="1">
    <source>
        <dbReference type="EMBL" id="KAL3386689.1"/>
    </source>
</evidence>
<proteinExistence type="predicted"/>